<organism evidence="2 3">
    <name type="scientific">Methylobacterium komagatae</name>
    <dbReference type="NCBI Taxonomy" id="374425"/>
    <lineage>
        <taxon>Bacteria</taxon>
        <taxon>Pseudomonadati</taxon>
        <taxon>Pseudomonadota</taxon>
        <taxon>Alphaproteobacteria</taxon>
        <taxon>Hyphomicrobiales</taxon>
        <taxon>Methylobacteriaceae</taxon>
        <taxon>Methylobacterium</taxon>
    </lineage>
</organism>
<reference evidence="3" key="1">
    <citation type="journal article" date="2019" name="Int. J. Syst. Evol. Microbiol.">
        <title>The Global Catalogue of Microorganisms (GCM) 10K type strain sequencing project: providing services to taxonomists for standard genome sequencing and annotation.</title>
        <authorList>
            <consortium name="The Broad Institute Genomics Platform"/>
            <consortium name="The Broad Institute Genome Sequencing Center for Infectious Disease"/>
            <person name="Wu L."/>
            <person name="Ma J."/>
        </authorList>
    </citation>
    <scope>NUCLEOTIDE SEQUENCE [LARGE SCALE GENOMIC DNA]</scope>
    <source>
        <strain evidence="3">CCUG 48316</strain>
    </source>
</reference>
<proteinExistence type="predicted"/>
<evidence type="ECO:0000313" key="2">
    <source>
        <dbReference type="EMBL" id="MFC6790610.1"/>
    </source>
</evidence>
<gene>
    <name evidence="2" type="ORF">ACFQE0_13935</name>
</gene>
<dbReference type="Proteomes" id="UP001596292">
    <property type="component" value="Unassembled WGS sequence"/>
</dbReference>
<evidence type="ECO:0000256" key="1">
    <source>
        <dbReference type="SAM" id="MobiDB-lite"/>
    </source>
</evidence>
<comment type="caution">
    <text evidence="2">The sequence shown here is derived from an EMBL/GenBank/DDBJ whole genome shotgun (WGS) entry which is preliminary data.</text>
</comment>
<accession>A0ABW2BK84</accession>
<dbReference type="EMBL" id="JBHSWN010000001">
    <property type="protein sequence ID" value="MFC6790610.1"/>
    <property type="molecule type" value="Genomic_DNA"/>
</dbReference>
<dbReference type="RefSeq" id="WP_378970590.1">
    <property type="nucleotide sequence ID" value="NZ_JBHSWN010000001.1"/>
</dbReference>
<protein>
    <submittedName>
        <fullName evidence="2">Uncharacterized protein</fullName>
    </submittedName>
</protein>
<name>A0ABW2BK84_9HYPH</name>
<sequence>MSNPAALAAVPGLIRATRLSVEANAPTGAIAYAAWAGLLFSLVCCEDMATNLVRLAPEARDAPRQPSQQVHAPIGESVEPLVPRWTGHDPRLPPGRPHP</sequence>
<evidence type="ECO:0000313" key="3">
    <source>
        <dbReference type="Proteomes" id="UP001596292"/>
    </source>
</evidence>
<keyword evidence="3" id="KW-1185">Reference proteome</keyword>
<feature type="region of interest" description="Disordered" evidence="1">
    <location>
        <begin position="59"/>
        <end position="99"/>
    </location>
</feature>